<keyword evidence="2" id="KW-1185">Reference proteome</keyword>
<dbReference type="AlphaFoldDB" id="J4W6T7"/>
<dbReference type="OrthoDB" id="5398371at2759"/>
<sequence length="497" mass="55170">MPAAVPWTTEAVPCLNGLDRTMGESAATASADGEGSDSTTADGRRVVNVAVDGDIVLDVTFETSLETLRKHRKAEAAALRKTRAPSQQLPPASSGTRVRVAYRLSLEVLKRSSKYFANLLSNPKFCEAEAISSAHATLHSMRIPPKEAAVDDLPWVAVADDDDATKAAGRETAFEDMMRILHRKPVKETRATMSYATTMAIIADRFDCVAIVARALNTDLKFKWPLTSTKPLVDDAGRPTDVEQVLRQKILVSWLLGQPLRLQQSSRELIIRGSSYWSVYHEPETASTAAWWNLPDGIENELQYRRECILNTIASVQKHFVDLYSSRERQCKMGYDSSAACDSFQLGQMIKFLVSKNLLFLVDYSAASINAVPDASSVNIEGLLVTLRQCPNYQIDKNHTNCGPRVRLGPILDYMQSMLSASVVSLSHADWTNRRETASWATGDGSDTAGDGEKDKTFLFTRSVANDQRLRYEGALYVDKMAKRLFTSETWNWTPEI</sequence>
<evidence type="ECO:0000313" key="1">
    <source>
        <dbReference type="EMBL" id="EJP66010.1"/>
    </source>
</evidence>
<dbReference type="GeneID" id="19887993"/>
<reference evidence="1 2" key="1">
    <citation type="journal article" date="2012" name="Sci. Rep.">
        <title>Genomic perspectives on the evolution of fungal entomopathogenicity in Beauveria bassiana.</title>
        <authorList>
            <person name="Xiao G."/>
            <person name="Ying S.H."/>
            <person name="Zheng P."/>
            <person name="Wang Z.L."/>
            <person name="Zhang S."/>
            <person name="Xie X.Q."/>
            <person name="Shang Y."/>
            <person name="St Leger R.J."/>
            <person name="Zhao G.P."/>
            <person name="Wang C."/>
            <person name="Feng M.G."/>
        </authorList>
    </citation>
    <scope>NUCLEOTIDE SEQUENCE [LARGE SCALE GENOMIC DNA]</scope>
    <source>
        <strain evidence="1 2">ARSEF 2860</strain>
    </source>
</reference>
<dbReference type="HOGENOM" id="CLU_024593_0_0_1"/>
<evidence type="ECO:0000313" key="2">
    <source>
        <dbReference type="Proteomes" id="UP000002762"/>
    </source>
</evidence>
<dbReference type="InParanoid" id="J4W6T7"/>
<gene>
    <name evidence="1" type="ORF">BBA_04981</name>
</gene>
<proteinExistence type="predicted"/>
<organism evidence="1 2">
    <name type="scientific">Beauveria bassiana (strain ARSEF 2860)</name>
    <name type="common">White muscardine disease fungus</name>
    <name type="synonym">Tritirachium shiotae</name>
    <dbReference type="NCBI Taxonomy" id="655819"/>
    <lineage>
        <taxon>Eukaryota</taxon>
        <taxon>Fungi</taxon>
        <taxon>Dikarya</taxon>
        <taxon>Ascomycota</taxon>
        <taxon>Pezizomycotina</taxon>
        <taxon>Sordariomycetes</taxon>
        <taxon>Hypocreomycetidae</taxon>
        <taxon>Hypocreales</taxon>
        <taxon>Cordycipitaceae</taxon>
        <taxon>Beauveria</taxon>
    </lineage>
</organism>
<name>J4W6T7_BEAB2</name>
<accession>J4W6T7</accession>
<protein>
    <submittedName>
        <fullName evidence="1">Hydroxyproline-rich glycoprotein</fullName>
    </submittedName>
</protein>
<dbReference type="Proteomes" id="UP000002762">
    <property type="component" value="Unassembled WGS sequence"/>
</dbReference>
<dbReference type="EMBL" id="JH725161">
    <property type="protein sequence ID" value="EJP66010.1"/>
    <property type="molecule type" value="Genomic_DNA"/>
</dbReference>
<dbReference type="RefSeq" id="XP_008598300.1">
    <property type="nucleotide sequence ID" value="XM_008600078.1"/>
</dbReference>